<gene>
    <name evidence="1" type="ORF">NUW54_g1407</name>
</gene>
<accession>A0ACC1Q6P3</accession>
<dbReference type="Proteomes" id="UP001144978">
    <property type="component" value="Unassembled WGS sequence"/>
</dbReference>
<comment type="caution">
    <text evidence="1">The sequence shown here is derived from an EMBL/GenBank/DDBJ whole genome shotgun (WGS) entry which is preliminary data.</text>
</comment>
<sequence length="810" mass="91599">MLLKLTSSDIRDTALVDCATDEVLYKTCTSFPSSSRSRSSSTSSWTSSTRPREKLPERDESTTVLLDCQGEAVAEIAWEGKHASMIRIREEVLKGTTELFDASFVRVLPDETFLPTRLEYTWRITPETLTLLDDDDAVVGRLYVDCTLSRGHPVPALQPHTGYDYFELNHLPADDLLEVIMSYLLVRTLRDRLYSVTNRCVLSQEFRISEIQAQGEEDVSLRYIGAASTARRLCGGRFAWTPSGIGSFWQYHRRLGPSTTPRRECLSCLEWQVQHTPSCNVRVTTAHKRSNIWIMEGTTIAAAVALLLAILASHYVLGRLRRASLPPGPPQKPIIGNLLDLPAEEMWRKVWEWGKQYGDIIYLRMFGTPFIFLNSAEAVIDLLHKRGAIYSDRPHHTMACDLCELHDLVPLTKYSEKFKFERRLMNQALGLSAVEQWQPLVTAETHLLLLHLLRSPDTFVQDFQRYAGSLIFSTIYGYHVEGIDDPYVKASEELMKISSWALMGGWAVDSLPWLRYIPGLSFHKFAAKCRAGLSEWVEKPHQMFKDLPDSVAKRLSFCGNLLLNEDGKVTCEPEYEHKVKWLAVSVYGPGSDTTVITLSILFLALCHHPEVLQKAQKQLDEVVGTDRLPTFQDRSRLPYIDCLLKEVLRWGTPVPLTPVHRLMQEDQYRGYALPAGSYCIANMWAILHDENMYPDPLAFSPERFERLQQENGMDADEKARLADPYNYAFGFGRRRCPGLHFADQSLFMAFASIIACFDITPLTGADGKPLLPPLEFAGGAFRHPKPFECNVSPRRPGVEGLVEGAIASAQ</sequence>
<evidence type="ECO:0000313" key="1">
    <source>
        <dbReference type="EMBL" id="KAJ3014053.1"/>
    </source>
</evidence>
<protein>
    <submittedName>
        <fullName evidence="1">Uncharacterized protein</fullName>
    </submittedName>
</protein>
<evidence type="ECO:0000313" key="2">
    <source>
        <dbReference type="Proteomes" id="UP001144978"/>
    </source>
</evidence>
<keyword evidence="2" id="KW-1185">Reference proteome</keyword>
<name>A0ACC1Q6P3_9APHY</name>
<reference evidence="1" key="1">
    <citation type="submission" date="2022-08" db="EMBL/GenBank/DDBJ databases">
        <title>Genome Sequence of Pycnoporus sanguineus.</title>
        <authorList>
            <person name="Buettner E."/>
        </authorList>
    </citation>
    <scope>NUCLEOTIDE SEQUENCE</scope>
    <source>
        <strain evidence="1">CG-C14</strain>
    </source>
</reference>
<proteinExistence type="predicted"/>
<organism evidence="1 2">
    <name type="scientific">Trametes sanguinea</name>
    <dbReference type="NCBI Taxonomy" id="158606"/>
    <lineage>
        <taxon>Eukaryota</taxon>
        <taxon>Fungi</taxon>
        <taxon>Dikarya</taxon>
        <taxon>Basidiomycota</taxon>
        <taxon>Agaricomycotina</taxon>
        <taxon>Agaricomycetes</taxon>
        <taxon>Polyporales</taxon>
        <taxon>Polyporaceae</taxon>
        <taxon>Trametes</taxon>
    </lineage>
</organism>
<dbReference type="EMBL" id="JANSHE010000232">
    <property type="protein sequence ID" value="KAJ3014053.1"/>
    <property type="molecule type" value="Genomic_DNA"/>
</dbReference>